<feature type="domain" description="FAD-binding" evidence="9">
    <location>
        <begin position="282"/>
        <end position="640"/>
    </location>
</feature>
<sequence length="696" mass="76974">MSEQPSTSLLAPRNTSFDNDEKLDLENEGTEYSSVSPSRSKSYKIITVTRAYMIVVHLLIIYLIFCLWTGPKSNGRDILLKGESWSPVHEFLEYEINSEHATEHTKHSRYSGTPTHDQDMAWDDLIRHMFFNASIEELQRGGEALKNLAVVEGGGYAATIGVYHELHCLRQLRFYLFRSRYYPNLTIAQENYLHGHLDHCIETLRLTIMCYGNPSLVTFAWGGENATKPLTQSNSRSVTTRARQTACLVPDYSLLQHQGHPQYARSSLFIMATSASSHLRFAIIGGGLGGTALANALSQIPHIQIQVYEAAASFSERGAAVALSTNALQALEQIFPPGGKEDLLKKAGAVPLNSSRSIVGSGPHAGQIIFDFASSESEVVVHRASLLRELVASLPGDILHPNKRLTSINALPGTHRVEIAFEDGTKDQFDGVIGADGIFSTVRSYVLQDEIAHRYAATPAGFWDCRNLVPMGKAKAVLGEDLFAVDRQCGWVGDGAFLMHDVLENSTVVQCVISAVEVSPRNNRKLPLDKEILTQTLQTWLDGPIAKGMIELALAQDDPHRYSQWEHKETPHYSAGTVCLMGDAAHAMTPWQGSGAAMAFEDAMVIQELLRHAQSPAQIEAAFKAYNELRRPRCQRVIDSSRGTGMILCGQNVDADLDPEKLGQLLSTRWDFIAGLDMKEHREEAVVKFKEYIKAL</sequence>
<keyword evidence="11" id="KW-1185">Reference proteome</keyword>
<keyword evidence="8" id="KW-1133">Transmembrane helix</keyword>
<evidence type="ECO:0000259" key="9">
    <source>
        <dbReference type="Pfam" id="PF01494"/>
    </source>
</evidence>
<name>A0A7C8N418_9PEZI</name>
<dbReference type="PANTHER" id="PTHR46720:SF3">
    <property type="entry name" value="FAD-BINDING DOMAIN-CONTAINING PROTEIN-RELATED"/>
    <property type="match status" value="1"/>
</dbReference>
<dbReference type="SUPFAM" id="SSF51905">
    <property type="entry name" value="FAD/NAD(P)-binding domain"/>
    <property type="match status" value="1"/>
</dbReference>
<dbReference type="PRINTS" id="PR00420">
    <property type="entry name" value="RNGMNOXGNASE"/>
</dbReference>
<dbReference type="EMBL" id="WUBL01000061">
    <property type="protein sequence ID" value="KAF2967816.1"/>
    <property type="molecule type" value="Genomic_DNA"/>
</dbReference>
<evidence type="ECO:0000256" key="4">
    <source>
        <dbReference type="ARBA" id="ARBA00022827"/>
    </source>
</evidence>
<dbReference type="Pfam" id="PF01494">
    <property type="entry name" value="FAD_binding_3"/>
    <property type="match status" value="1"/>
</dbReference>
<dbReference type="PANTHER" id="PTHR46720">
    <property type="entry name" value="HYDROXYLASE, PUTATIVE (AFU_ORTHOLOGUE AFUA_3G01460)-RELATED"/>
    <property type="match status" value="1"/>
</dbReference>
<dbReference type="GO" id="GO:0016491">
    <property type="term" value="F:oxidoreductase activity"/>
    <property type="evidence" value="ECO:0007669"/>
    <property type="project" value="UniProtKB-KW"/>
</dbReference>
<evidence type="ECO:0000256" key="7">
    <source>
        <dbReference type="SAM" id="MobiDB-lite"/>
    </source>
</evidence>
<proteinExistence type="inferred from homology"/>
<dbReference type="GO" id="GO:0043386">
    <property type="term" value="P:mycotoxin biosynthetic process"/>
    <property type="evidence" value="ECO:0007669"/>
    <property type="project" value="InterPro"/>
</dbReference>
<keyword evidence="5" id="KW-0560">Oxidoreductase</keyword>
<comment type="caution">
    <text evidence="10">The sequence shown here is derived from an EMBL/GenBank/DDBJ whole genome shotgun (WGS) entry which is preliminary data.</text>
</comment>
<dbReference type="InParanoid" id="A0A7C8N418"/>
<evidence type="ECO:0000313" key="11">
    <source>
        <dbReference type="Proteomes" id="UP000481858"/>
    </source>
</evidence>
<accession>A0A7C8N418</accession>
<protein>
    <recommendedName>
        <fullName evidence="9">FAD-binding domain-containing protein</fullName>
    </recommendedName>
</protein>
<organism evidence="10 11">
    <name type="scientific">Xylaria multiplex</name>
    <dbReference type="NCBI Taxonomy" id="323545"/>
    <lineage>
        <taxon>Eukaryota</taxon>
        <taxon>Fungi</taxon>
        <taxon>Dikarya</taxon>
        <taxon>Ascomycota</taxon>
        <taxon>Pezizomycotina</taxon>
        <taxon>Sordariomycetes</taxon>
        <taxon>Xylariomycetidae</taxon>
        <taxon>Xylariales</taxon>
        <taxon>Xylariaceae</taxon>
        <taxon>Xylaria</taxon>
    </lineage>
</organism>
<evidence type="ECO:0000256" key="3">
    <source>
        <dbReference type="ARBA" id="ARBA00022630"/>
    </source>
</evidence>
<dbReference type="Proteomes" id="UP000481858">
    <property type="component" value="Unassembled WGS sequence"/>
</dbReference>
<evidence type="ECO:0000256" key="5">
    <source>
        <dbReference type="ARBA" id="ARBA00023002"/>
    </source>
</evidence>
<evidence type="ECO:0000256" key="8">
    <source>
        <dbReference type="SAM" id="Phobius"/>
    </source>
</evidence>
<evidence type="ECO:0000256" key="1">
    <source>
        <dbReference type="ARBA" id="ARBA00005179"/>
    </source>
</evidence>
<feature type="transmembrane region" description="Helical" evidence="8">
    <location>
        <begin position="51"/>
        <end position="70"/>
    </location>
</feature>
<dbReference type="Gene3D" id="3.50.50.60">
    <property type="entry name" value="FAD/NAD(P)-binding domain"/>
    <property type="match status" value="1"/>
</dbReference>
<feature type="compositionally biased region" description="Polar residues" evidence="7">
    <location>
        <begin position="1"/>
        <end position="17"/>
    </location>
</feature>
<keyword evidence="3" id="KW-0285">Flavoprotein</keyword>
<comment type="similarity">
    <text evidence="6">Belongs to the ustYa family.</text>
</comment>
<dbReference type="InterPro" id="IPR051104">
    <property type="entry name" value="FAD_monoxygenase"/>
</dbReference>
<dbReference type="AlphaFoldDB" id="A0A7C8N418"/>
<dbReference type="GO" id="GO:0071949">
    <property type="term" value="F:FAD binding"/>
    <property type="evidence" value="ECO:0007669"/>
    <property type="project" value="InterPro"/>
</dbReference>
<evidence type="ECO:0000313" key="10">
    <source>
        <dbReference type="EMBL" id="KAF2967816.1"/>
    </source>
</evidence>
<dbReference type="Pfam" id="PF11807">
    <property type="entry name" value="UstYa"/>
    <property type="match status" value="1"/>
</dbReference>
<dbReference type="OrthoDB" id="16820at2759"/>
<keyword evidence="8" id="KW-0812">Transmembrane</keyword>
<comment type="pathway">
    <text evidence="1">Secondary metabolite biosynthesis.</text>
</comment>
<evidence type="ECO:0000256" key="2">
    <source>
        <dbReference type="ARBA" id="ARBA00007992"/>
    </source>
</evidence>
<keyword evidence="8" id="KW-0472">Membrane</keyword>
<dbReference type="InterPro" id="IPR036188">
    <property type="entry name" value="FAD/NAD-bd_sf"/>
</dbReference>
<dbReference type="InterPro" id="IPR002938">
    <property type="entry name" value="FAD-bd"/>
</dbReference>
<feature type="region of interest" description="Disordered" evidence="7">
    <location>
        <begin position="1"/>
        <end position="36"/>
    </location>
</feature>
<evidence type="ECO:0000256" key="6">
    <source>
        <dbReference type="ARBA" id="ARBA00035112"/>
    </source>
</evidence>
<dbReference type="InterPro" id="IPR021765">
    <property type="entry name" value="UstYa-like"/>
</dbReference>
<gene>
    <name evidence="10" type="ORF">GQX73_g5750</name>
</gene>
<reference evidence="10 11" key="1">
    <citation type="submission" date="2019-12" db="EMBL/GenBank/DDBJ databases">
        <title>Draft genome sequence of the ascomycete Xylaria multiplex DSM 110363.</title>
        <authorList>
            <person name="Buettner E."/>
            <person name="Kellner H."/>
        </authorList>
    </citation>
    <scope>NUCLEOTIDE SEQUENCE [LARGE SCALE GENOMIC DNA]</scope>
    <source>
        <strain evidence="10 11">DSM 110363</strain>
    </source>
</reference>
<keyword evidence="4" id="KW-0274">FAD</keyword>
<comment type="similarity">
    <text evidence="2">Belongs to the paxM FAD-dependent monooxygenase family.</text>
</comment>